<comment type="catalytic activity">
    <reaction evidence="1">
        <text>ATP + protein L-histidine = ADP + protein N-phospho-L-histidine.</text>
        <dbReference type="EC" id="2.7.13.3"/>
    </reaction>
</comment>
<keyword evidence="8" id="KW-0902">Two-component regulatory system</keyword>
<feature type="region of interest" description="Disordered" evidence="9">
    <location>
        <begin position="432"/>
        <end position="511"/>
    </location>
</feature>
<dbReference type="InterPro" id="IPR050482">
    <property type="entry name" value="Sensor_HK_TwoCompSys"/>
</dbReference>
<accession>A0ABS7W0B8</accession>
<evidence type="ECO:0000256" key="3">
    <source>
        <dbReference type="ARBA" id="ARBA00022553"/>
    </source>
</evidence>
<evidence type="ECO:0000256" key="6">
    <source>
        <dbReference type="ARBA" id="ARBA00022777"/>
    </source>
</evidence>
<sequence>MRMSQVSDGTRAPRPSVRVRVRVRRALAGAPGRVRREAVAVWVEVRGAERRTVVVEAALMVLTAAFGLTPLLVTVEPVHPVLAVLEALCAALLVPARRVRPVLAVLGASLLMLGANVWTLAATPLIVMSATRRIAPTRRAWQVVGAACAVIGVLGVFVVPYPEGSVALQLSGIVITLVLLLVLPALAGTLLGQRRPLVSLLRERNAYLEQARTLTAEAARREERNRIAGEMHDLLGHRLSLISVHAGALEMAAARKAPDLTGQSELLRTTAGTAMEELREILGVLRHSDLDAPADDRPGDERGTREDIAALVTESRRAGSAVELDWSVPDSEDVGPRARQAIHRVVREGLTNVLKHASGAPTWVQVRSAGGGIEVSVTNAPPPSAGPSKGGSHSGLAGCQERITLLGGTFEAGALVNGGFRMAAQLPAQGNRLHEGQGHRPQEGQGQQLRENTVPRAAPVPPSPAQSSPAQSSPAHSAPVQPSPAHPAQPQPSPVPSVGIPSARPGRAGARAPLPDEILTWPRVLGSGCAAVVVVLPTVGFLVGLLVFAVLG</sequence>
<dbReference type="SUPFAM" id="SSF55874">
    <property type="entry name" value="ATPase domain of HSP90 chaperone/DNA topoisomerase II/histidine kinase"/>
    <property type="match status" value="1"/>
</dbReference>
<evidence type="ECO:0000256" key="7">
    <source>
        <dbReference type="ARBA" id="ARBA00022840"/>
    </source>
</evidence>
<dbReference type="PANTHER" id="PTHR24421:SF10">
    <property type="entry name" value="NITRATE_NITRITE SENSOR PROTEIN NARQ"/>
    <property type="match status" value="1"/>
</dbReference>
<keyword evidence="5" id="KW-0547">Nucleotide-binding</keyword>
<feature type="transmembrane region" description="Helical" evidence="10">
    <location>
        <begin position="102"/>
        <end position="128"/>
    </location>
</feature>
<evidence type="ECO:0000313" key="13">
    <source>
        <dbReference type="Proteomes" id="UP000758701"/>
    </source>
</evidence>
<evidence type="ECO:0000256" key="4">
    <source>
        <dbReference type="ARBA" id="ARBA00022679"/>
    </source>
</evidence>
<feature type="transmembrane region" description="Helical" evidence="10">
    <location>
        <begin position="167"/>
        <end position="192"/>
    </location>
</feature>
<feature type="transmembrane region" description="Helical" evidence="10">
    <location>
        <begin position="140"/>
        <end position="161"/>
    </location>
</feature>
<dbReference type="CDD" id="cd16917">
    <property type="entry name" value="HATPase_UhpB-NarQ-NarX-like"/>
    <property type="match status" value="1"/>
</dbReference>
<organism evidence="12 13">
    <name type="scientific">Streptomyces olivaceus</name>
    <dbReference type="NCBI Taxonomy" id="47716"/>
    <lineage>
        <taxon>Bacteria</taxon>
        <taxon>Bacillati</taxon>
        <taxon>Actinomycetota</taxon>
        <taxon>Actinomycetes</taxon>
        <taxon>Kitasatosporales</taxon>
        <taxon>Streptomycetaceae</taxon>
        <taxon>Streptomyces</taxon>
    </lineage>
</organism>
<feature type="compositionally biased region" description="Low complexity" evidence="9">
    <location>
        <begin position="496"/>
        <end position="511"/>
    </location>
</feature>
<keyword evidence="10" id="KW-0812">Transmembrane</keyword>
<evidence type="ECO:0000313" key="12">
    <source>
        <dbReference type="EMBL" id="MBZ6151409.1"/>
    </source>
</evidence>
<feature type="compositionally biased region" description="Basic and acidic residues" evidence="9">
    <location>
        <begin position="432"/>
        <end position="442"/>
    </location>
</feature>
<keyword evidence="10" id="KW-1133">Transmembrane helix</keyword>
<protein>
    <recommendedName>
        <fullName evidence="2">histidine kinase</fullName>
        <ecNumber evidence="2">2.7.13.3</ecNumber>
    </recommendedName>
</protein>
<dbReference type="GO" id="GO:0016301">
    <property type="term" value="F:kinase activity"/>
    <property type="evidence" value="ECO:0007669"/>
    <property type="project" value="UniProtKB-KW"/>
</dbReference>
<feature type="transmembrane region" description="Helical" evidence="10">
    <location>
        <begin position="53"/>
        <end position="73"/>
    </location>
</feature>
<feature type="transmembrane region" description="Helical" evidence="10">
    <location>
        <begin position="529"/>
        <end position="551"/>
    </location>
</feature>
<evidence type="ECO:0000256" key="5">
    <source>
        <dbReference type="ARBA" id="ARBA00022741"/>
    </source>
</evidence>
<keyword evidence="4" id="KW-0808">Transferase</keyword>
<dbReference type="Gene3D" id="3.30.565.10">
    <property type="entry name" value="Histidine kinase-like ATPase, C-terminal domain"/>
    <property type="match status" value="1"/>
</dbReference>
<feature type="compositionally biased region" description="Pro residues" evidence="9">
    <location>
        <begin position="481"/>
        <end position="495"/>
    </location>
</feature>
<dbReference type="InterPro" id="IPR011712">
    <property type="entry name" value="Sig_transdc_His_kin_sub3_dim/P"/>
</dbReference>
<dbReference type="RefSeq" id="WP_224310043.1">
    <property type="nucleotide sequence ID" value="NZ_JAHSST010000003.1"/>
</dbReference>
<dbReference type="Proteomes" id="UP000758701">
    <property type="component" value="Unassembled WGS sequence"/>
</dbReference>
<dbReference type="PANTHER" id="PTHR24421">
    <property type="entry name" value="NITRATE/NITRITE SENSOR PROTEIN NARX-RELATED"/>
    <property type="match status" value="1"/>
</dbReference>
<keyword evidence="13" id="KW-1185">Reference proteome</keyword>
<dbReference type="EC" id="2.7.13.3" evidence="2"/>
<keyword evidence="10" id="KW-0472">Membrane</keyword>
<evidence type="ECO:0000256" key="2">
    <source>
        <dbReference type="ARBA" id="ARBA00012438"/>
    </source>
</evidence>
<name>A0ABS7W0B8_STROV</name>
<reference evidence="12 13" key="1">
    <citation type="submission" date="2021-06" db="EMBL/GenBank/DDBJ databases">
        <title>Ecological speciation of a Streptomyces species isolated from different habitats and geographic origins.</title>
        <authorList>
            <person name="Wang J."/>
        </authorList>
    </citation>
    <scope>NUCLEOTIDE SEQUENCE [LARGE SCALE GENOMIC DNA]</scope>
    <source>
        <strain evidence="12 13">FXJ8.012</strain>
    </source>
</reference>
<keyword evidence="6 12" id="KW-0418">Kinase</keyword>
<evidence type="ECO:0000256" key="1">
    <source>
        <dbReference type="ARBA" id="ARBA00000085"/>
    </source>
</evidence>
<evidence type="ECO:0000259" key="11">
    <source>
        <dbReference type="Pfam" id="PF07730"/>
    </source>
</evidence>
<feature type="region of interest" description="Disordered" evidence="9">
    <location>
        <begin position="374"/>
        <end position="396"/>
    </location>
</feature>
<comment type="caution">
    <text evidence="12">The sequence shown here is derived from an EMBL/GenBank/DDBJ whole genome shotgun (WGS) entry which is preliminary data.</text>
</comment>
<dbReference type="InterPro" id="IPR036890">
    <property type="entry name" value="HATPase_C_sf"/>
</dbReference>
<gene>
    <name evidence="12" type="ORF">KVH32_09495</name>
</gene>
<dbReference type="Pfam" id="PF07730">
    <property type="entry name" value="HisKA_3"/>
    <property type="match status" value="1"/>
</dbReference>
<proteinExistence type="predicted"/>
<evidence type="ECO:0000256" key="10">
    <source>
        <dbReference type="SAM" id="Phobius"/>
    </source>
</evidence>
<dbReference type="Gene3D" id="1.20.5.1930">
    <property type="match status" value="1"/>
</dbReference>
<feature type="compositionally biased region" description="Low complexity" evidence="9">
    <location>
        <begin position="465"/>
        <end position="480"/>
    </location>
</feature>
<evidence type="ECO:0000256" key="8">
    <source>
        <dbReference type="ARBA" id="ARBA00023012"/>
    </source>
</evidence>
<keyword evidence="7" id="KW-0067">ATP-binding</keyword>
<feature type="domain" description="Signal transduction histidine kinase subgroup 3 dimerisation and phosphoacceptor" evidence="11">
    <location>
        <begin position="223"/>
        <end position="290"/>
    </location>
</feature>
<keyword evidence="3" id="KW-0597">Phosphoprotein</keyword>
<evidence type="ECO:0000256" key="9">
    <source>
        <dbReference type="SAM" id="MobiDB-lite"/>
    </source>
</evidence>
<dbReference type="EMBL" id="JAHSTP010000003">
    <property type="protein sequence ID" value="MBZ6151409.1"/>
    <property type="molecule type" value="Genomic_DNA"/>
</dbReference>